<evidence type="ECO:0000256" key="4">
    <source>
        <dbReference type="SAM" id="Phobius"/>
    </source>
</evidence>
<evidence type="ECO:0000259" key="5">
    <source>
        <dbReference type="PROSITE" id="PS50850"/>
    </source>
</evidence>
<feature type="transmembrane region" description="Helical" evidence="4">
    <location>
        <begin position="115"/>
        <end position="136"/>
    </location>
</feature>
<organism evidence="6 7">
    <name type="scientific">Lignipirellula cremea</name>
    <dbReference type="NCBI Taxonomy" id="2528010"/>
    <lineage>
        <taxon>Bacteria</taxon>
        <taxon>Pseudomonadati</taxon>
        <taxon>Planctomycetota</taxon>
        <taxon>Planctomycetia</taxon>
        <taxon>Pirellulales</taxon>
        <taxon>Pirellulaceae</taxon>
        <taxon>Lignipirellula</taxon>
    </lineage>
</organism>
<keyword evidence="1 4" id="KW-0812">Transmembrane</keyword>
<feature type="transmembrane region" description="Helical" evidence="4">
    <location>
        <begin position="284"/>
        <end position="305"/>
    </location>
</feature>
<dbReference type="PROSITE" id="PS50850">
    <property type="entry name" value="MFS"/>
    <property type="match status" value="1"/>
</dbReference>
<sequence length="424" mass="44658">MLKPITRPGRFPAERSPAVYDTPFWLTYAGNTCLMAAVSVLFRYSDFVRHVGGAERQLGLIVGVGAVGALAMRLIQGIGIDRFGPRAIWLLSLVGFIASCGLHLTIASAFGAPVFAAQILMKTSLAGAFGASIAFTSLRAPQGRMAEMIGMLGSSGFVGMAMGPVLGDYLFSLPGSEAGHVQSMFLSAIAAGMLSLLLATLATRGEVRPTPSRRPSSWKLVGRYHPGALLAVAVAMGLGLGLPSVFLRPFAQSVGIEKLRWFFLVYAATAFSVRIATRRWPEQLGLRPMILAGSAALAGSMLAFLCVSQPWMMVLPAMVIGTAHAFLFPTVMAAGSLSFPARYRGLATTVTLAMFDLGNLIGQPLVGEVIEGAKSFGLPPYPTMFVMVSSAIAVATIAYAVCPEPVRRSAGKPRPVLSAAVMKA</sequence>
<evidence type="ECO:0000256" key="1">
    <source>
        <dbReference type="ARBA" id="ARBA00022692"/>
    </source>
</evidence>
<feature type="transmembrane region" description="Helical" evidence="4">
    <location>
        <begin position="224"/>
        <end position="247"/>
    </location>
</feature>
<dbReference type="PANTHER" id="PTHR23531">
    <property type="entry name" value="QUINOLENE RESISTANCE PROTEIN NORA"/>
    <property type="match status" value="1"/>
</dbReference>
<dbReference type="InterPro" id="IPR020846">
    <property type="entry name" value="MFS_dom"/>
</dbReference>
<feature type="domain" description="Major facilitator superfamily (MFS) profile" evidence="5">
    <location>
        <begin position="1"/>
        <end position="407"/>
    </location>
</feature>
<evidence type="ECO:0000313" key="6">
    <source>
        <dbReference type="EMBL" id="QDU93010.1"/>
    </source>
</evidence>
<accession>A0A518DMD9</accession>
<feature type="transmembrane region" description="Helical" evidence="4">
    <location>
        <begin position="259"/>
        <end position="277"/>
    </location>
</feature>
<dbReference type="OrthoDB" id="211449at2"/>
<feature type="transmembrane region" description="Helical" evidence="4">
    <location>
        <begin position="148"/>
        <end position="171"/>
    </location>
</feature>
<keyword evidence="3 4" id="KW-0472">Membrane</keyword>
<feature type="transmembrane region" description="Helical" evidence="4">
    <location>
        <begin position="183"/>
        <end position="203"/>
    </location>
</feature>
<proteinExistence type="predicted"/>
<feature type="transmembrane region" description="Helical" evidence="4">
    <location>
        <begin position="57"/>
        <end position="75"/>
    </location>
</feature>
<dbReference type="EMBL" id="CP036433">
    <property type="protein sequence ID" value="QDU93010.1"/>
    <property type="molecule type" value="Genomic_DNA"/>
</dbReference>
<evidence type="ECO:0000256" key="2">
    <source>
        <dbReference type="ARBA" id="ARBA00022989"/>
    </source>
</evidence>
<evidence type="ECO:0000256" key="3">
    <source>
        <dbReference type="ARBA" id="ARBA00023136"/>
    </source>
</evidence>
<dbReference type="KEGG" id="lcre:Pla8534_07850"/>
<dbReference type="GO" id="GO:0022857">
    <property type="term" value="F:transmembrane transporter activity"/>
    <property type="evidence" value="ECO:0007669"/>
    <property type="project" value="InterPro"/>
</dbReference>
<dbReference type="Gene3D" id="1.20.1250.20">
    <property type="entry name" value="MFS general substrate transporter like domains"/>
    <property type="match status" value="1"/>
</dbReference>
<feature type="transmembrane region" description="Helical" evidence="4">
    <location>
        <begin position="311"/>
        <end position="331"/>
    </location>
</feature>
<feature type="transmembrane region" description="Helical" evidence="4">
    <location>
        <begin position="25"/>
        <end position="45"/>
    </location>
</feature>
<dbReference type="SUPFAM" id="SSF103473">
    <property type="entry name" value="MFS general substrate transporter"/>
    <property type="match status" value="1"/>
</dbReference>
<keyword evidence="2 4" id="KW-1133">Transmembrane helix</keyword>
<dbReference type="PANTHER" id="PTHR23531:SF1">
    <property type="entry name" value="QUINOLENE RESISTANCE PROTEIN NORA"/>
    <property type="match status" value="1"/>
</dbReference>
<feature type="transmembrane region" description="Helical" evidence="4">
    <location>
        <begin position="381"/>
        <end position="402"/>
    </location>
</feature>
<name>A0A518DMD9_9BACT</name>
<gene>
    <name evidence="6" type="ORF">Pla8534_07850</name>
</gene>
<keyword evidence="7" id="KW-1185">Reference proteome</keyword>
<dbReference type="Pfam" id="PF07690">
    <property type="entry name" value="MFS_1"/>
    <property type="match status" value="1"/>
</dbReference>
<feature type="transmembrane region" description="Helical" evidence="4">
    <location>
        <begin position="343"/>
        <end position="361"/>
    </location>
</feature>
<evidence type="ECO:0000313" key="7">
    <source>
        <dbReference type="Proteomes" id="UP000317648"/>
    </source>
</evidence>
<dbReference type="InterPro" id="IPR011701">
    <property type="entry name" value="MFS"/>
</dbReference>
<dbReference type="Proteomes" id="UP000317648">
    <property type="component" value="Chromosome"/>
</dbReference>
<dbReference type="RefSeq" id="WP_145049448.1">
    <property type="nucleotide sequence ID" value="NZ_CP036433.1"/>
</dbReference>
<dbReference type="InterPro" id="IPR036259">
    <property type="entry name" value="MFS_trans_sf"/>
</dbReference>
<dbReference type="AlphaFoldDB" id="A0A518DMD9"/>
<reference evidence="6 7" key="1">
    <citation type="submission" date="2019-02" db="EMBL/GenBank/DDBJ databases">
        <title>Deep-cultivation of Planctomycetes and their phenomic and genomic characterization uncovers novel biology.</title>
        <authorList>
            <person name="Wiegand S."/>
            <person name="Jogler M."/>
            <person name="Boedeker C."/>
            <person name="Pinto D."/>
            <person name="Vollmers J."/>
            <person name="Rivas-Marin E."/>
            <person name="Kohn T."/>
            <person name="Peeters S.H."/>
            <person name="Heuer A."/>
            <person name="Rast P."/>
            <person name="Oberbeckmann S."/>
            <person name="Bunk B."/>
            <person name="Jeske O."/>
            <person name="Meyerdierks A."/>
            <person name="Storesund J.E."/>
            <person name="Kallscheuer N."/>
            <person name="Luecker S."/>
            <person name="Lage O.M."/>
            <person name="Pohl T."/>
            <person name="Merkel B.J."/>
            <person name="Hornburger P."/>
            <person name="Mueller R.-W."/>
            <person name="Bruemmer F."/>
            <person name="Labrenz M."/>
            <person name="Spormann A.M."/>
            <person name="Op den Camp H."/>
            <person name="Overmann J."/>
            <person name="Amann R."/>
            <person name="Jetten M.S.M."/>
            <person name="Mascher T."/>
            <person name="Medema M.H."/>
            <person name="Devos D.P."/>
            <person name="Kaster A.-K."/>
            <person name="Ovreas L."/>
            <person name="Rohde M."/>
            <person name="Galperin M.Y."/>
            <person name="Jogler C."/>
        </authorList>
    </citation>
    <scope>NUCLEOTIDE SEQUENCE [LARGE SCALE GENOMIC DNA]</scope>
    <source>
        <strain evidence="6 7">Pla85_3_4</strain>
    </source>
</reference>
<protein>
    <submittedName>
        <fullName evidence="6">Major facilitator superfamily transporter</fullName>
    </submittedName>
</protein>
<feature type="transmembrane region" description="Helical" evidence="4">
    <location>
        <begin position="87"/>
        <end position="109"/>
    </location>
</feature>
<dbReference type="InterPro" id="IPR052714">
    <property type="entry name" value="MFS_Exporter"/>
</dbReference>